<organism evidence="3 4">
    <name type="scientific">Rhizobium leguminosarum</name>
    <dbReference type="NCBI Taxonomy" id="384"/>
    <lineage>
        <taxon>Bacteria</taxon>
        <taxon>Pseudomonadati</taxon>
        <taxon>Pseudomonadota</taxon>
        <taxon>Alphaproteobacteria</taxon>
        <taxon>Hyphomicrobiales</taxon>
        <taxon>Rhizobiaceae</taxon>
        <taxon>Rhizobium/Agrobacterium group</taxon>
        <taxon>Rhizobium</taxon>
    </lineage>
</organism>
<dbReference type="AlphaFoldDB" id="A0A7K3VKA1"/>
<dbReference type="InterPro" id="IPR004919">
    <property type="entry name" value="GmrSD_N"/>
</dbReference>
<proteinExistence type="predicted"/>
<dbReference type="InterPro" id="IPR007421">
    <property type="entry name" value="Schlafen_AlbA_2_dom"/>
</dbReference>
<dbReference type="Gene3D" id="3.30.950.30">
    <property type="entry name" value="Schlafen, AAA domain"/>
    <property type="match status" value="1"/>
</dbReference>
<evidence type="ECO:0000259" key="1">
    <source>
        <dbReference type="Pfam" id="PF03235"/>
    </source>
</evidence>
<evidence type="ECO:0000313" key="4">
    <source>
        <dbReference type="Proteomes" id="UP000471705"/>
    </source>
</evidence>
<name>A0A7K3VKA1_RHILE</name>
<dbReference type="EMBL" id="WUFV01000014">
    <property type="protein sequence ID" value="NEK17633.1"/>
    <property type="molecule type" value="Genomic_DNA"/>
</dbReference>
<feature type="domain" description="GmrSD restriction endonucleases N-terminal" evidence="1">
    <location>
        <begin position="4"/>
        <end position="218"/>
    </location>
</feature>
<feature type="domain" description="Schlafen AlbA-2" evidence="2">
    <location>
        <begin position="555"/>
        <end position="697"/>
    </location>
</feature>
<dbReference type="PANTHER" id="PTHR37292">
    <property type="entry name" value="VNG6097C"/>
    <property type="match status" value="1"/>
</dbReference>
<dbReference type="PANTHER" id="PTHR37292:SF2">
    <property type="entry name" value="DUF262 DOMAIN-CONTAINING PROTEIN"/>
    <property type="match status" value="1"/>
</dbReference>
<evidence type="ECO:0000313" key="3">
    <source>
        <dbReference type="EMBL" id="NEK17633.1"/>
    </source>
</evidence>
<protein>
    <submittedName>
        <fullName evidence="3">DUF262 domain-containing protein</fullName>
    </submittedName>
</protein>
<dbReference type="Pfam" id="PF04326">
    <property type="entry name" value="SLFN_AlbA_2"/>
    <property type="match status" value="1"/>
</dbReference>
<dbReference type="Proteomes" id="UP000471705">
    <property type="component" value="Unassembled WGS sequence"/>
</dbReference>
<dbReference type="InterPro" id="IPR038461">
    <property type="entry name" value="Schlafen_AlbA_2_dom_sf"/>
</dbReference>
<accession>A0A7K3VKA1</accession>
<comment type="caution">
    <text evidence="3">The sequence shown here is derived from an EMBL/GenBank/DDBJ whole genome shotgun (WGS) entry which is preliminary data.</text>
</comment>
<evidence type="ECO:0000259" key="2">
    <source>
        <dbReference type="Pfam" id="PF04326"/>
    </source>
</evidence>
<gene>
    <name evidence="3" type="ORF">GR257_22670</name>
</gene>
<dbReference type="RefSeq" id="WP_164048193.1">
    <property type="nucleotide sequence ID" value="NZ_WUFV01000014.1"/>
</dbReference>
<sequence length="710" mass="81033">MKINSILEKIDERQLFVPAFQREYVWKKKDAKLLVDSMIKGYPTGTILTWDTNHPPELKGDHIYDDRQGAIKILLDGQQRVTTLYMLIRGELPPYYTLEEITEDTRGLHVNVETREIEYYQKRMENDPRWLNLTDIFKKKVRAKDVDKALTEAGRNLTNEEYDRLDDTFAAIQGILDRDFPEQNIPIKASLREAIDIFYIVNAGGVALTDAELALAQISGYWPQAREAFKRKLDALKKNGFIFKLDFIVYALLAILYQGGSDMRKLHSDDNNDAIREVWKALDDKVLDYVANLLRGHAFVDHTDEINSIYAVIPIVAYCHRMNCNLSHNDIQKAVKWFYYSQVRRRYVSQLPQKLDHDLKIVASSDTPFDRLLEVIREDRGGAIAISPEEFVGSAVQHPLFGLLRWHLKSRGAKCLTTSVSIHQPMGERYKLEYDHIFAFANLKAAGYGQENRLRYQLAQELTNRAILTQIANRSKGAKETEAYLSGVARNQPNALGLQLIPEDRELWQIENYELFLRTRRKMLADSLNAWLEGLAETHAVAEGISLEDMIAEGENEEVEFKQTLRWDIKQGNVNKELEGVIMKTIAAFANAQGGTLLVGVADNGDIAGLDSDYKSLNGGNRDKFELHLKTLIINTFGEAFAATKVKLSFPDLDEKEICRIEILPANKPIYIRLADKGGAAQDRFYVRNGNSSREMSGDQAITYIKERFV</sequence>
<dbReference type="Pfam" id="PF03235">
    <property type="entry name" value="GmrSD_N"/>
    <property type="match status" value="1"/>
</dbReference>
<reference evidence="3 4" key="1">
    <citation type="submission" date="2019-12" db="EMBL/GenBank/DDBJ databases">
        <title>Rhizobium genotypes associated with high levels of biological nitrogen fixation by grain legumes in a temperate-maritime cropping system.</title>
        <authorList>
            <person name="Maluk M."/>
            <person name="Francesc Ferrando Molina F."/>
            <person name="Lopez Del Egido L."/>
            <person name="Lafos M."/>
            <person name="Langarica-Fuentes A."/>
            <person name="Gebre Yohannes G."/>
            <person name="Young M.W."/>
            <person name="Martin P."/>
            <person name="Gantlett R."/>
            <person name="Kenicer G."/>
            <person name="Hawes C."/>
            <person name="Begg G.S."/>
            <person name="Quilliam R.S."/>
            <person name="Squire G.R."/>
            <person name="Poole P.S."/>
            <person name="Young P.W."/>
            <person name="Iannetta P.M."/>
            <person name="James E.K."/>
        </authorList>
    </citation>
    <scope>NUCLEOTIDE SEQUENCE [LARGE SCALE GENOMIC DNA]</scope>
    <source>
        <strain evidence="3 4">JHI54</strain>
    </source>
</reference>